<keyword evidence="4" id="KW-0413">Isomerase</keyword>
<evidence type="ECO:0000313" key="8">
    <source>
        <dbReference type="Proteomes" id="UP000815325"/>
    </source>
</evidence>
<evidence type="ECO:0000256" key="1">
    <source>
        <dbReference type="ARBA" id="ARBA00022701"/>
    </source>
</evidence>
<dbReference type="PROSITE" id="PS00674">
    <property type="entry name" value="AAA"/>
    <property type="match status" value="1"/>
</dbReference>
<keyword evidence="3 5" id="KW-0067">ATP-binding</keyword>
<dbReference type="InterPro" id="IPR027417">
    <property type="entry name" value="P-loop_NTPase"/>
</dbReference>
<accession>A0ABQ7GIN7</accession>
<name>A0ABQ7GIN7_DUNSA</name>
<keyword evidence="2 5" id="KW-0547">Nucleotide-binding</keyword>
<gene>
    <name evidence="7" type="ORF">DUNSADRAFT_8806</name>
</gene>
<keyword evidence="8" id="KW-1185">Reference proteome</keyword>
<proteinExistence type="inferred from homology"/>
<dbReference type="SUPFAM" id="SSF52540">
    <property type="entry name" value="P-loop containing nucleoside triphosphate hydrolases"/>
    <property type="match status" value="1"/>
</dbReference>
<evidence type="ECO:0000256" key="4">
    <source>
        <dbReference type="ARBA" id="ARBA00023235"/>
    </source>
</evidence>
<evidence type="ECO:0000256" key="2">
    <source>
        <dbReference type="ARBA" id="ARBA00022741"/>
    </source>
</evidence>
<keyword evidence="1" id="KW-0493">Microtubule</keyword>
<protein>
    <submittedName>
        <fullName evidence="7">P-loop containing nucleoside triphosphate hydrolase protein</fullName>
    </submittedName>
</protein>
<comment type="caution">
    <text evidence="7">The sequence shown here is derived from an EMBL/GenBank/DDBJ whole genome shotgun (WGS) entry which is preliminary data.</text>
</comment>
<comment type="similarity">
    <text evidence="5">Belongs to the AAA ATPase family.</text>
</comment>
<keyword evidence="7" id="KW-0378">Hydrolase</keyword>
<reference evidence="7" key="1">
    <citation type="submission" date="2017-08" db="EMBL/GenBank/DDBJ databases">
        <authorList>
            <person name="Polle J.E."/>
            <person name="Barry K."/>
            <person name="Cushman J."/>
            <person name="Schmutz J."/>
            <person name="Tran D."/>
            <person name="Hathwaick L.T."/>
            <person name="Yim W.C."/>
            <person name="Jenkins J."/>
            <person name="Mckie-Krisberg Z.M."/>
            <person name="Prochnik S."/>
            <person name="Lindquist E."/>
            <person name="Dockter R.B."/>
            <person name="Adam C."/>
            <person name="Molina H."/>
            <person name="Bunkerborg J."/>
            <person name="Jin E."/>
            <person name="Buchheim M."/>
            <person name="Magnuson J."/>
        </authorList>
    </citation>
    <scope>NUCLEOTIDE SEQUENCE</scope>
    <source>
        <strain evidence="7">CCAP 19/18</strain>
    </source>
</reference>
<dbReference type="PANTHER" id="PTHR23074">
    <property type="entry name" value="AAA DOMAIN-CONTAINING"/>
    <property type="match status" value="1"/>
</dbReference>
<dbReference type="Gene3D" id="1.10.8.60">
    <property type="match status" value="1"/>
</dbReference>
<dbReference type="Gene3D" id="3.40.50.300">
    <property type="entry name" value="P-loop containing nucleotide triphosphate hydrolases"/>
    <property type="match status" value="1"/>
</dbReference>
<dbReference type="PANTHER" id="PTHR23074:SF86">
    <property type="entry name" value="SPASTIN"/>
    <property type="match status" value="1"/>
</dbReference>
<organism evidence="7 8">
    <name type="scientific">Dunaliella salina</name>
    <name type="common">Green alga</name>
    <name type="synonym">Protococcus salinus</name>
    <dbReference type="NCBI Taxonomy" id="3046"/>
    <lineage>
        <taxon>Eukaryota</taxon>
        <taxon>Viridiplantae</taxon>
        <taxon>Chlorophyta</taxon>
        <taxon>core chlorophytes</taxon>
        <taxon>Chlorophyceae</taxon>
        <taxon>CS clade</taxon>
        <taxon>Chlamydomonadales</taxon>
        <taxon>Dunaliellaceae</taxon>
        <taxon>Dunaliella</taxon>
    </lineage>
</organism>
<sequence>MALLGKALASEAGTCFFSISASSLTSKWVGEGEKLVRALFALAAEKAPSIIFIDEIDSLLSSRGGGNEHDAARRLKTEFLVQFDGVAAAPGSERVVVVGATNRPHELDDAARRRLVKRIYIPLPNAEGRAAILGYLLKGQPHLLRSRELESVVQLTEGYSASDLTALSKCIANPEF</sequence>
<dbReference type="EMBL" id="MU069753">
    <property type="protein sequence ID" value="KAF5834481.1"/>
    <property type="molecule type" value="Genomic_DNA"/>
</dbReference>
<evidence type="ECO:0000256" key="3">
    <source>
        <dbReference type="ARBA" id="ARBA00022840"/>
    </source>
</evidence>
<dbReference type="Pfam" id="PF00004">
    <property type="entry name" value="AAA"/>
    <property type="match status" value="1"/>
</dbReference>
<dbReference type="InterPro" id="IPR003960">
    <property type="entry name" value="ATPase_AAA_CS"/>
</dbReference>
<evidence type="ECO:0000313" key="7">
    <source>
        <dbReference type="EMBL" id="KAF5834481.1"/>
    </source>
</evidence>
<dbReference type="InterPro" id="IPR003959">
    <property type="entry name" value="ATPase_AAA_core"/>
</dbReference>
<dbReference type="Proteomes" id="UP000815325">
    <property type="component" value="Unassembled WGS sequence"/>
</dbReference>
<evidence type="ECO:0000259" key="6">
    <source>
        <dbReference type="Pfam" id="PF00004"/>
    </source>
</evidence>
<dbReference type="InterPro" id="IPR050304">
    <property type="entry name" value="MT-severing_AAA_ATPase"/>
</dbReference>
<dbReference type="GO" id="GO:0016787">
    <property type="term" value="F:hydrolase activity"/>
    <property type="evidence" value="ECO:0007669"/>
    <property type="project" value="UniProtKB-KW"/>
</dbReference>
<evidence type="ECO:0000256" key="5">
    <source>
        <dbReference type="RuleBase" id="RU003651"/>
    </source>
</evidence>
<feature type="domain" description="ATPase AAA-type core" evidence="6">
    <location>
        <begin position="3"/>
        <end position="123"/>
    </location>
</feature>